<organism evidence="2 3">
    <name type="scientific">Streptomyces albus</name>
    <dbReference type="NCBI Taxonomy" id="1888"/>
    <lineage>
        <taxon>Bacteria</taxon>
        <taxon>Bacillati</taxon>
        <taxon>Actinomycetota</taxon>
        <taxon>Actinomycetes</taxon>
        <taxon>Kitasatosporales</taxon>
        <taxon>Streptomycetaceae</taxon>
        <taxon>Streptomyces</taxon>
    </lineage>
</organism>
<reference evidence="2 3" key="1">
    <citation type="submission" date="2018-10" db="EMBL/GenBank/DDBJ databases">
        <title>Isolation of pseudouridimycin from Streptomyces albus DSM 40763.</title>
        <authorList>
            <person name="Rosenqvist P."/>
            <person name="Metsae-Ketelae M."/>
            <person name="Virta P."/>
        </authorList>
    </citation>
    <scope>NUCLEOTIDE SEQUENCE [LARGE SCALE GENOMIC DNA]</scope>
    <source>
        <strain evidence="2 3">DSM 40763</strain>
    </source>
</reference>
<dbReference type="GO" id="GO:0006355">
    <property type="term" value="P:regulation of DNA-templated transcription"/>
    <property type="evidence" value="ECO:0007669"/>
    <property type="project" value="InterPro"/>
</dbReference>
<dbReference type="CDD" id="cd06170">
    <property type="entry name" value="LuxR_C_like"/>
    <property type="match status" value="1"/>
</dbReference>
<gene>
    <name evidence="2" type="ORF">D8771_33970</name>
</gene>
<dbReference type="AlphaFoldDB" id="A0A6C1BYD2"/>
<comment type="caution">
    <text evidence="2">The sequence shown here is derived from an EMBL/GenBank/DDBJ whole genome shotgun (WGS) entry which is preliminary data.</text>
</comment>
<dbReference type="PROSITE" id="PS00622">
    <property type="entry name" value="HTH_LUXR_1"/>
    <property type="match status" value="1"/>
</dbReference>
<dbReference type="InterPro" id="IPR039420">
    <property type="entry name" value="WalR-like"/>
</dbReference>
<sequence>MSSTPLEHMYLLPRSTAHQAATRTVLVLGNGHDSLHKIARRVGDMCGHGQQADVRSVVCHREDTGIEHAVLRRLLDTPGGEPLPPHKARHAALEHITGLLTRSPVLLAIGDAQWCDQGTLRCIDHLSRGTAGLPLTIVLNVAPGALTTATAPFLELMTRKDWTVVDATALAPDGTGPADGAVPGAPHPHEPDPLRVARASALLNSTDEELVAALTGLPTGVTRRALHESRDLGLLPEDGAPPSPGSLLDALPAAERERMRTQAAEILNDAARPARQVADLLLGLSALDRPWMAAVLKEAATEARPDHPASSVSYLNRLHEADPDDATTRTELATALLDIDPAAARAHFDGLLSRTDDPDVRARITVPLWLSALMTHRTPETPAALGGVLRALRDGAPDQAPPHRARPEPAGTSPLSGDGPRECLVRAVDALRTALAGTDPDAATADAHHVLRAEPPHTAWERVSAAKVLGLADETETALPHLDRIVADSERRQETWAEYHARSTQALLLLETGRVCEAYRTALAATRLAERHGWGQRTRLAPVTLTLALLARGEPGRAEGVLRRLGARKLDDTIWDHHLYLMARALVARAHGRVEQALDLLERCGASLDSAGVRNPVFTKWWLYSTGLLMELGRPRAARERAELGRHLAEQWPRADSSGLSLLALGMTAGPADRVELLAESVRVLAGTAHRYSYAVAELRLGQELLQRRDDAAARSRLQAARATAVRSGMAAVAEKARSALAAAGGRRPALSGAEQAVARLAADGATNRAIADTLYLSVRTVEYHLTSVYRKLGIDGRAGLAEWPSLPEPGATARALSDRR</sequence>
<dbReference type="InterPro" id="IPR000792">
    <property type="entry name" value="Tscrpt_reg_LuxR_C"/>
</dbReference>
<dbReference type="SUPFAM" id="SSF46894">
    <property type="entry name" value="C-terminal effector domain of the bipartite response regulators"/>
    <property type="match status" value="1"/>
</dbReference>
<dbReference type="PRINTS" id="PR00038">
    <property type="entry name" value="HTHLUXR"/>
</dbReference>
<proteinExistence type="predicted"/>
<evidence type="ECO:0000256" key="1">
    <source>
        <dbReference type="ARBA" id="ARBA00023125"/>
    </source>
</evidence>
<dbReference type="SMART" id="SM00421">
    <property type="entry name" value="HTH_LUXR"/>
    <property type="match status" value="1"/>
</dbReference>
<dbReference type="InterPro" id="IPR016032">
    <property type="entry name" value="Sig_transdc_resp-reg_C-effctor"/>
</dbReference>
<dbReference type="RefSeq" id="WP_016467296.1">
    <property type="nucleotide sequence ID" value="NZ_BBQG01000026.1"/>
</dbReference>
<protein>
    <submittedName>
        <fullName evidence="2">LuxR family transcriptional regulator</fullName>
    </submittedName>
</protein>
<dbReference type="Gene3D" id="1.10.10.10">
    <property type="entry name" value="Winged helix-like DNA-binding domain superfamily/Winged helix DNA-binding domain"/>
    <property type="match status" value="1"/>
</dbReference>
<dbReference type="GeneID" id="75185361"/>
<accession>A0A6C1BYD2</accession>
<keyword evidence="1" id="KW-0238">DNA-binding</keyword>
<name>A0A6C1BYD2_9ACTN</name>
<evidence type="ECO:0000313" key="2">
    <source>
        <dbReference type="EMBL" id="TGG74621.1"/>
    </source>
</evidence>
<dbReference type="Pfam" id="PF00196">
    <property type="entry name" value="GerE"/>
    <property type="match status" value="1"/>
</dbReference>
<dbReference type="SUPFAM" id="SSF48452">
    <property type="entry name" value="TPR-like"/>
    <property type="match status" value="1"/>
</dbReference>
<dbReference type="InterPro" id="IPR036388">
    <property type="entry name" value="WH-like_DNA-bd_sf"/>
</dbReference>
<dbReference type="GO" id="GO:0003677">
    <property type="term" value="F:DNA binding"/>
    <property type="evidence" value="ECO:0007669"/>
    <property type="project" value="UniProtKB-KW"/>
</dbReference>
<dbReference type="PANTHER" id="PTHR43214">
    <property type="entry name" value="TWO-COMPONENT RESPONSE REGULATOR"/>
    <property type="match status" value="1"/>
</dbReference>
<evidence type="ECO:0000313" key="3">
    <source>
        <dbReference type="Proteomes" id="UP000298111"/>
    </source>
</evidence>
<dbReference type="InterPro" id="IPR011990">
    <property type="entry name" value="TPR-like_helical_dom_sf"/>
</dbReference>
<dbReference type="Proteomes" id="UP000298111">
    <property type="component" value="Unassembled WGS sequence"/>
</dbReference>
<dbReference type="PROSITE" id="PS50043">
    <property type="entry name" value="HTH_LUXR_2"/>
    <property type="match status" value="1"/>
</dbReference>
<dbReference type="EMBL" id="RCIY01000120">
    <property type="protein sequence ID" value="TGG74621.1"/>
    <property type="molecule type" value="Genomic_DNA"/>
</dbReference>